<dbReference type="Pfam" id="PF12823">
    <property type="entry name" value="DUF3817"/>
    <property type="match status" value="1"/>
</dbReference>
<evidence type="ECO:0000256" key="6">
    <source>
        <dbReference type="SAM" id="Phobius"/>
    </source>
</evidence>
<dbReference type="EMBL" id="JABXJJ020000003">
    <property type="protein sequence ID" value="MDI5968314.1"/>
    <property type="molecule type" value="Genomic_DNA"/>
</dbReference>
<keyword evidence="2" id="KW-1003">Cell membrane</keyword>
<evidence type="ECO:0000256" key="2">
    <source>
        <dbReference type="ARBA" id="ARBA00022475"/>
    </source>
</evidence>
<dbReference type="RefSeq" id="WP_271317535.1">
    <property type="nucleotide sequence ID" value="NZ_JAAGKO020000008.1"/>
</dbReference>
<dbReference type="AlphaFoldDB" id="A0AA90GZW7"/>
<accession>A0AA90GZW7</accession>
<evidence type="ECO:0000256" key="4">
    <source>
        <dbReference type="ARBA" id="ARBA00022989"/>
    </source>
</evidence>
<organism evidence="9">
    <name type="scientific">Streptantibioticus silvisoli</name>
    <dbReference type="NCBI Taxonomy" id="2705255"/>
    <lineage>
        <taxon>Bacteria</taxon>
        <taxon>Bacillati</taxon>
        <taxon>Actinomycetota</taxon>
        <taxon>Actinomycetes</taxon>
        <taxon>Kitasatosporales</taxon>
        <taxon>Streptomycetaceae</taxon>
        <taxon>Streptantibioticus</taxon>
    </lineage>
</organism>
<feature type="transmembrane region" description="Helical" evidence="6">
    <location>
        <begin position="73"/>
        <end position="90"/>
    </location>
</feature>
<name>A0AA90GZW7_9ACTN</name>
<comment type="subcellular location">
    <subcellularLocation>
        <location evidence="1">Cell membrane</location>
        <topology evidence="1">Multi-pass membrane protein</topology>
    </subcellularLocation>
</comment>
<evidence type="ECO:0000256" key="1">
    <source>
        <dbReference type="ARBA" id="ARBA00004651"/>
    </source>
</evidence>
<evidence type="ECO:0000256" key="3">
    <source>
        <dbReference type="ARBA" id="ARBA00022692"/>
    </source>
</evidence>
<evidence type="ECO:0000313" key="10">
    <source>
        <dbReference type="Proteomes" id="UP001156398"/>
    </source>
</evidence>
<evidence type="ECO:0000256" key="5">
    <source>
        <dbReference type="ARBA" id="ARBA00023136"/>
    </source>
</evidence>
<sequence>MDVKTAAALRRMRIISVAEAVSFLVLLIFGSLLSRISSVNLLMPLGMLHGVLFVIYLVLLADVWNKAKWNGKRVALFVLFAVLPTGGFFGDRKLRAEAAATPVAAADPAVDSVVGA</sequence>
<evidence type="ECO:0000313" key="9">
    <source>
        <dbReference type="EMBL" id="MDI5968314.1"/>
    </source>
</evidence>
<evidence type="ECO:0000313" key="8">
    <source>
        <dbReference type="EMBL" id="MDI5962713.1"/>
    </source>
</evidence>
<dbReference type="Proteomes" id="UP001156398">
    <property type="component" value="Unassembled WGS sequence"/>
</dbReference>
<protein>
    <submittedName>
        <fullName evidence="9">DUF3817 domain-containing protein</fullName>
    </submittedName>
</protein>
<dbReference type="PANTHER" id="PTHR40077">
    <property type="entry name" value="MEMBRANE PROTEIN-RELATED"/>
    <property type="match status" value="1"/>
</dbReference>
<proteinExistence type="predicted"/>
<evidence type="ECO:0000259" key="7">
    <source>
        <dbReference type="Pfam" id="PF12823"/>
    </source>
</evidence>
<dbReference type="InterPro" id="IPR023845">
    <property type="entry name" value="DUF3817_TM"/>
</dbReference>
<dbReference type="GO" id="GO:0005886">
    <property type="term" value="C:plasma membrane"/>
    <property type="evidence" value="ECO:0007669"/>
    <property type="project" value="UniProtKB-SubCell"/>
</dbReference>
<gene>
    <name evidence="8" type="ORF">POF43_008300</name>
    <name evidence="9" type="ORF">POF50_002945</name>
</gene>
<reference evidence="9 10" key="1">
    <citation type="submission" date="2023-05" db="EMBL/GenBank/DDBJ databases">
        <title>Streptantibioticus silvisoli sp. nov., acidotolerant actinomycetes 1 from pine litter.</title>
        <authorList>
            <person name="Swiecimska M."/>
            <person name="Golinska P."/>
            <person name="Sangal V."/>
            <person name="Wachnowicz B."/>
            <person name="Goodfellow M."/>
        </authorList>
    </citation>
    <scope>NUCLEOTIDE SEQUENCE</scope>
    <source>
        <strain evidence="9">SL13</strain>
        <strain evidence="8 10">SL54</strain>
    </source>
</reference>
<keyword evidence="10" id="KW-1185">Reference proteome</keyword>
<dbReference type="PANTHER" id="PTHR40077:SF1">
    <property type="entry name" value="MEMBRANE PROTEIN"/>
    <property type="match status" value="1"/>
</dbReference>
<feature type="transmembrane region" description="Helical" evidence="6">
    <location>
        <begin position="39"/>
        <end position="61"/>
    </location>
</feature>
<keyword evidence="3 6" id="KW-0812">Transmembrane</keyword>
<feature type="domain" description="DUF3817" evidence="7">
    <location>
        <begin position="9"/>
        <end position="95"/>
    </location>
</feature>
<dbReference type="EMBL" id="JAAGKO020000008">
    <property type="protein sequence ID" value="MDI5962713.1"/>
    <property type="molecule type" value="Genomic_DNA"/>
</dbReference>
<feature type="transmembrane region" description="Helical" evidence="6">
    <location>
        <begin position="12"/>
        <end position="33"/>
    </location>
</feature>
<dbReference type="NCBIfam" id="TIGR03954">
    <property type="entry name" value="integ_memb_HG"/>
    <property type="match status" value="1"/>
</dbReference>
<keyword evidence="4 6" id="KW-1133">Transmembrane helix</keyword>
<comment type="caution">
    <text evidence="9">The sequence shown here is derived from an EMBL/GenBank/DDBJ whole genome shotgun (WGS) entry which is preliminary data.</text>
</comment>
<keyword evidence="5 6" id="KW-0472">Membrane</keyword>